<evidence type="ECO:0000256" key="2">
    <source>
        <dbReference type="ARBA" id="ARBA00022737"/>
    </source>
</evidence>
<dbReference type="GO" id="GO:0016887">
    <property type="term" value="F:ATP hydrolysis activity"/>
    <property type="evidence" value="ECO:0007669"/>
    <property type="project" value="InterPro"/>
</dbReference>
<protein>
    <submittedName>
        <fullName evidence="6">Monosaccharide ABC transporter ATP-binding protein (CUT2 family)</fullName>
    </submittedName>
</protein>
<dbReference type="Gene3D" id="3.40.50.300">
    <property type="entry name" value="P-loop containing nucleotide triphosphate hydrolases"/>
    <property type="match status" value="2"/>
</dbReference>
<dbReference type="CDD" id="cd03216">
    <property type="entry name" value="ABC_Carb_Monos_I"/>
    <property type="match status" value="1"/>
</dbReference>
<keyword evidence="2" id="KW-0677">Repeat</keyword>
<dbReference type="AlphaFoldDB" id="A0A4R7FS96"/>
<dbReference type="RefSeq" id="WP_162850731.1">
    <property type="nucleotide sequence ID" value="NZ_BAAARP010000001.1"/>
</dbReference>
<accession>A0A4R7FS96</accession>
<dbReference type="PROSITE" id="PS50893">
    <property type="entry name" value="ABC_TRANSPORTER_2"/>
    <property type="match status" value="2"/>
</dbReference>
<gene>
    <name evidence="6" type="ORF">CLV52_1295</name>
</gene>
<keyword evidence="4 6" id="KW-0067">ATP-binding</keyword>
<dbReference type="EMBL" id="SOAM01000001">
    <property type="protein sequence ID" value="TDS80727.1"/>
    <property type="molecule type" value="Genomic_DNA"/>
</dbReference>
<evidence type="ECO:0000256" key="3">
    <source>
        <dbReference type="ARBA" id="ARBA00022741"/>
    </source>
</evidence>
<dbReference type="InterPro" id="IPR003439">
    <property type="entry name" value="ABC_transporter-like_ATP-bd"/>
</dbReference>
<feature type="domain" description="ABC transporter" evidence="5">
    <location>
        <begin position="251"/>
        <end position="499"/>
    </location>
</feature>
<evidence type="ECO:0000256" key="1">
    <source>
        <dbReference type="ARBA" id="ARBA00022448"/>
    </source>
</evidence>
<dbReference type="PANTHER" id="PTHR43790">
    <property type="entry name" value="CARBOHYDRATE TRANSPORT ATP-BINDING PROTEIN MG119-RELATED"/>
    <property type="match status" value="1"/>
</dbReference>
<dbReference type="Pfam" id="PF00005">
    <property type="entry name" value="ABC_tran"/>
    <property type="match status" value="2"/>
</dbReference>
<dbReference type="GO" id="GO:0005524">
    <property type="term" value="F:ATP binding"/>
    <property type="evidence" value="ECO:0007669"/>
    <property type="project" value="UniProtKB-KW"/>
</dbReference>
<dbReference type="Proteomes" id="UP000295344">
    <property type="component" value="Unassembled WGS sequence"/>
</dbReference>
<keyword evidence="1" id="KW-0813">Transport</keyword>
<organism evidence="6 7">
    <name type="scientific">Amnibacterium kyonggiense</name>
    <dbReference type="NCBI Taxonomy" id="595671"/>
    <lineage>
        <taxon>Bacteria</taxon>
        <taxon>Bacillati</taxon>
        <taxon>Actinomycetota</taxon>
        <taxon>Actinomycetes</taxon>
        <taxon>Micrococcales</taxon>
        <taxon>Microbacteriaceae</taxon>
        <taxon>Amnibacterium</taxon>
    </lineage>
</organism>
<reference evidence="6 7" key="1">
    <citation type="submission" date="2019-03" db="EMBL/GenBank/DDBJ databases">
        <title>Genomic Encyclopedia of Archaeal and Bacterial Type Strains, Phase II (KMG-II): from individual species to whole genera.</title>
        <authorList>
            <person name="Goeker M."/>
        </authorList>
    </citation>
    <scope>NUCLEOTIDE SEQUENCE [LARGE SCALE GENOMIC DNA]</scope>
    <source>
        <strain evidence="6 7">DSM 24782</strain>
    </source>
</reference>
<evidence type="ECO:0000259" key="5">
    <source>
        <dbReference type="PROSITE" id="PS50893"/>
    </source>
</evidence>
<dbReference type="InterPro" id="IPR027417">
    <property type="entry name" value="P-loop_NTPase"/>
</dbReference>
<comment type="caution">
    <text evidence="6">The sequence shown here is derived from an EMBL/GenBank/DDBJ whole genome shotgun (WGS) entry which is preliminary data.</text>
</comment>
<dbReference type="CDD" id="cd03215">
    <property type="entry name" value="ABC_Carb_Monos_II"/>
    <property type="match status" value="1"/>
</dbReference>
<keyword evidence="7" id="KW-1185">Reference proteome</keyword>
<dbReference type="InterPro" id="IPR003593">
    <property type="entry name" value="AAA+_ATPase"/>
</dbReference>
<feature type="domain" description="ABC transporter" evidence="5">
    <location>
        <begin position="9"/>
        <end position="248"/>
    </location>
</feature>
<dbReference type="InterPro" id="IPR050107">
    <property type="entry name" value="ABC_carbohydrate_import_ATPase"/>
</dbReference>
<dbReference type="InterPro" id="IPR017871">
    <property type="entry name" value="ABC_transporter-like_CS"/>
</dbReference>
<proteinExistence type="predicted"/>
<dbReference type="PANTHER" id="PTHR43790:SF9">
    <property type="entry name" value="GALACTOFURANOSE TRANSPORTER ATP-BINDING PROTEIN YTFR"/>
    <property type="match status" value="1"/>
</dbReference>
<evidence type="ECO:0000256" key="4">
    <source>
        <dbReference type="ARBA" id="ARBA00022840"/>
    </source>
</evidence>
<dbReference type="SUPFAM" id="SSF52540">
    <property type="entry name" value="P-loop containing nucleoside triphosphate hydrolases"/>
    <property type="match status" value="2"/>
</dbReference>
<dbReference type="PROSITE" id="PS00211">
    <property type="entry name" value="ABC_TRANSPORTER_1"/>
    <property type="match status" value="1"/>
</dbReference>
<evidence type="ECO:0000313" key="7">
    <source>
        <dbReference type="Proteomes" id="UP000295344"/>
    </source>
</evidence>
<dbReference type="SMART" id="SM00382">
    <property type="entry name" value="AAA"/>
    <property type="match status" value="2"/>
</dbReference>
<evidence type="ECO:0000313" key="6">
    <source>
        <dbReference type="EMBL" id="TDS80727.1"/>
    </source>
</evidence>
<name>A0A4R7FS96_9MICO</name>
<sequence length="505" mass="52287">MTEDRTVVLAARGVGKRFGETTALAGVSLEVRAGEVLGLVGANGAGKSTLTKILSGTEAPTSGHVEVRGRRVRLASAEQAREAGIETVHQDVDAALVPDASVAENLVLPLLVAGRLGRFPSRRRIRAEAARIAADRLPGVDLDAAVEDLGVSDRQRVLIARGLATAPSVLVLDEPTAALSVDEQRALHATVRELAAQGTAVVFITHHLGETVAVCDRVVALRDGAVAGEFAAPLDAKRLAHAILGGLEATAQRSEVATGGEVVLDVAGAQALPGGPAIELVVRRGEVLGITGLLGSGKTELLEQLAGVRPVLAGTISIDGVPFRPAHPVDAIAAGVGFVPEDRARAAELPGWSVADSLTLPDLARYRRGPLLSRRAEDRATADLIRALGVVCSGPRAAIESLSGGNRQKVVVGRWFAAGSRLLILDEPFRGVDIGARADIARLVRGAEAAATVVASSDPEEILEVADRVLVMADGGIVGEVDPRTVDAETLADLMTRAARPQETA</sequence>
<keyword evidence="3" id="KW-0547">Nucleotide-binding</keyword>